<comment type="caution">
    <text evidence="1">The sequence shown here is derived from an EMBL/GenBank/DDBJ whole genome shotgun (WGS) entry which is preliminary data.</text>
</comment>
<accession>A0A392UDV9</accession>
<reference evidence="1 2" key="1">
    <citation type="journal article" date="2018" name="Front. Plant Sci.">
        <title>Red Clover (Trifolium pratense) and Zigzag Clover (T. medium) - A Picture of Genomic Similarities and Differences.</title>
        <authorList>
            <person name="Dluhosova J."/>
            <person name="Istvanek J."/>
            <person name="Nedelnik J."/>
            <person name="Repkova J."/>
        </authorList>
    </citation>
    <scope>NUCLEOTIDE SEQUENCE [LARGE SCALE GENOMIC DNA]</scope>
    <source>
        <strain evidence="2">cv. 10/8</strain>
        <tissue evidence="1">Leaf</tissue>
    </source>
</reference>
<sequence length="59" mass="6721">CGISGRRSRISKSHIYYGNWTRLEIEEVEVEVYRAVSDSEEDWKGSVSDCVTSVIIKPT</sequence>
<dbReference type="EMBL" id="LXQA010765395">
    <property type="protein sequence ID" value="MCI69915.1"/>
    <property type="molecule type" value="Genomic_DNA"/>
</dbReference>
<dbReference type="Proteomes" id="UP000265520">
    <property type="component" value="Unassembled WGS sequence"/>
</dbReference>
<keyword evidence="2" id="KW-1185">Reference proteome</keyword>
<proteinExistence type="predicted"/>
<evidence type="ECO:0000313" key="1">
    <source>
        <dbReference type="EMBL" id="MCI69915.1"/>
    </source>
</evidence>
<dbReference type="AlphaFoldDB" id="A0A392UDV9"/>
<feature type="non-terminal residue" evidence="1">
    <location>
        <position position="1"/>
    </location>
</feature>
<evidence type="ECO:0000313" key="2">
    <source>
        <dbReference type="Proteomes" id="UP000265520"/>
    </source>
</evidence>
<protein>
    <submittedName>
        <fullName evidence="1">Uncharacterized protein</fullName>
    </submittedName>
</protein>
<organism evidence="1 2">
    <name type="scientific">Trifolium medium</name>
    <dbReference type="NCBI Taxonomy" id="97028"/>
    <lineage>
        <taxon>Eukaryota</taxon>
        <taxon>Viridiplantae</taxon>
        <taxon>Streptophyta</taxon>
        <taxon>Embryophyta</taxon>
        <taxon>Tracheophyta</taxon>
        <taxon>Spermatophyta</taxon>
        <taxon>Magnoliopsida</taxon>
        <taxon>eudicotyledons</taxon>
        <taxon>Gunneridae</taxon>
        <taxon>Pentapetalae</taxon>
        <taxon>rosids</taxon>
        <taxon>fabids</taxon>
        <taxon>Fabales</taxon>
        <taxon>Fabaceae</taxon>
        <taxon>Papilionoideae</taxon>
        <taxon>50 kb inversion clade</taxon>
        <taxon>NPAAA clade</taxon>
        <taxon>Hologalegina</taxon>
        <taxon>IRL clade</taxon>
        <taxon>Trifolieae</taxon>
        <taxon>Trifolium</taxon>
    </lineage>
</organism>
<name>A0A392UDV9_9FABA</name>